<evidence type="ECO:0000313" key="2">
    <source>
        <dbReference type="Proteomes" id="UP000198864"/>
    </source>
</evidence>
<dbReference type="EMBL" id="FMCR01000009">
    <property type="protein sequence ID" value="SCF42196.1"/>
    <property type="molecule type" value="Genomic_DNA"/>
</dbReference>
<gene>
    <name evidence="1" type="ORF">GA0070561_6559</name>
</gene>
<evidence type="ECO:0000313" key="1">
    <source>
        <dbReference type="EMBL" id="SCF42196.1"/>
    </source>
</evidence>
<dbReference type="AlphaFoldDB" id="A0A1C5AAP5"/>
<protein>
    <submittedName>
        <fullName evidence="1">Uncharacterized protein</fullName>
    </submittedName>
</protein>
<dbReference type="RefSeq" id="WP_091408498.1">
    <property type="nucleotide sequence ID" value="NZ_FMCR01000009.1"/>
</dbReference>
<sequence length="232" mass="25276">MLITGYENDPLVDGGRFLTDSLFWPTYLIDTMASHDPSLVTAAFEVGEDDCLGYFRRLTDPDGWPVFRLGLPDRHEIDVVYRNLTGDMGTEFVLCRSGGTSTLDLANVGGHEFRPGLSWPELVAVANWSGAPYGVVKPHARLLLLLPALGDADLPSEAMAMVTVALTGCGAGPRAGELVEWLLQEPQRWPHWRQQADGALVCDGRYSRRNPEGPVGHPPADLLAISSALRIV</sequence>
<accession>A0A1C5AAP5</accession>
<organism evidence="1 2">
    <name type="scientific">Micromonospora saelicesensis</name>
    <dbReference type="NCBI Taxonomy" id="285676"/>
    <lineage>
        <taxon>Bacteria</taxon>
        <taxon>Bacillati</taxon>
        <taxon>Actinomycetota</taxon>
        <taxon>Actinomycetes</taxon>
        <taxon>Micromonosporales</taxon>
        <taxon>Micromonosporaceae</taxon>
        <taxon>Micromonospora</taxon>
    </lineage>
</organism>
<name>A0A1C5AAP5_9ACTN</name>
<proteinExistence type="predicted"/>
<dbReference type="Proteomes" id="UP000198864">
    <property type="component" value="Unassembled WGS sequence"/>
</dbReference>
<reference evidence="1 2" key="1">
    <citation type="submission" date="2016-06" db="EMBL/GenBank/DDBJ databases">
        <authorList>
            <person name="Kjaerup R.B."/>
            <person name="Dalgaard T.S."/>
            <person name="Juul-Madsen H.R."/>
        </authorList>
    </citation>
    <scope>NUCLEOTIDE SEQUENCE [LARGE SCALE GENOMIC DNA]</scope>
    <source>
        <strain evidence="1 2">DSM 44871</strain>
    </source>
</reference>